<evidence type="ECO:0000256" key="6">
    <source>
        <dbReference type="ARBA" id="ARBA00023157"/>
    </source>
</evidence>
<evidence type="ECO:0000256" key="9">
    <source>
        <dbReference type="SAM" id="MobiDB-lite"/>
    </source>
</evidence>
<evidence type="ECO:0000256" key="10">
    <source>
        <dbReference type="SAM" id="SignalP"/>
    </source>
</evidence>
<dbReference type="Gene3D" id="3.40.1620.60">
    <property type="match status" value="1"/>
</dbReference>
<evidence type="ECO:0000256" key="5">
    <source>
        <dbReference type="ARBA" id="ARBA00023049"/>
    </source>
</evidence>
<dbReference type="Gene3D" id="3.40.390.10">
    <property type="entry name" value="Collagenase (Catalytic Domain)"/>
    <property type="match status" value="1"/>
</dbReference>
<dbReference type="PANTHER" id="PTHR11905">
    <property type="entry name" value="ADAM A DISINTEGRIN AND METALLOPROTEASE DOMAIN"/>
    <property type="match status" value="1"/>
</dbReference>
<keyword evidence="4 8" id="KW-0862">Zinc</keyword>
<evidence type="ECO:0000256" key="1">
    <source>
        <dbReference type="ARBA" id="ARBA00022670"/>
    </source>
</evidence>
<feature type="binding site" evidence="8">
    <location>
        <position position="459"/>
    </location>
    <ligand>
        <name>Zn(2+)</name>
        <dbReference type="ChEBI" id="CHEBI:29105"/>
        <note>catalytic</note>
    </ligand>
</feature>
<dbReference type="EMBL" id="OU895878">
    <property type="protein sequence ID" value="CAG9802699.1"/>
    <property type="molecule type" value="Genomic_DNA"/>
</dbReference>
<protein>
    <recommendedName>
        <fullName evidence="11">Peptidase M12B domain-containing protein</fullName>
    </recommendedName>
</protein>
<evidence type="ECO:0000256" key="2">
    <source>
        <dbReference type="ARBA" id="ARBA00022723"/>
    </source>
</evidence>
<dbReference type="GO" id="GO:0046872">
    <property type="term" value="F:metal ion binding"/>
    <property type="evidence" value="ECO:0007669"/>
    <property type="project" value="UniProtKB-KW"/>
</dbReference>
<dbReference type="GO" id="GO:0004222">
    <property type="term" value="F:metalloendopeptidase activity"/>
    <property type="evidence" value="ECO:0007669"/>
    <property type="project" value="InterPro"/>
</dbReference>
<evidence type="ECO:0000256" key="4">
    <source>
        <dbReference type="ARBA" id="ARBA00022833"/>
    </source>
</evidence>
<keyword evidence="2 8" id="KW-0479">Metal-binding</keyword>
<feature type="chain" id="PRO_5040407863" description="Peptidase M12B domain-containing protein" evidence="10">
    <location>
        <begin position="22"/>
        <end position="905"/>
    </location>
</feature>
<dbReference type="AlphaFoldDB" id="A0A9N9WRT7"/>
<evidence type="ECO:0000256" key="7">
    <source>
        <dbReference type="ARBA" id="ARBA00023180"/>
    </source>
</evidence>
<dbReference type="SUPFAM" id="SSF55486">
    <property type="entry name" value="Metalloproteases ('zincins'), catalytic domain"/>
    <property type="match status" value="1"/>
</dbReference>
<dbReference type="InterPro" id="IPR041645">
    <property type="entry name" value="ADAMTS_CR_2"/>
</dbReference>
<feature type="active site" evidence="8">
    <location>
        <position position="460"/>
    </location>
</feature>
<organism evidence="12 13">
    <name type="scientific">Chironomus riparius</name>
    <dbReference type="NCBI Taxonomy" id="315576"/>
    <lineage>
        <taxon>Eukaryota</taxon>
        <taxon>Metazoa</taxon>
        <taxon>Ecdysozoa</taxon>
        <taxon>Arthropoda</taxon>
        <taxon>Hexapoda</taxon>
        <taxon>Insecta</taxon>
        <taxon>Pterygota</taxon>
        <taxon>Neoptera</taxon>
        <taxon>Endopterygota</taxon>
        <taxon>Diptera</taxon>
        <taxon>Nematocera</taxon>
        <taxon>Chironomoidea</taxon>
        <taxon>Chironomidae</taxon>
        <taxon>Chironominae</taxon>
        <taxon>Chironomus</taxon>
    </lineage>
</organism>
<feature type="compositionally biased region" description="Low complexity" evidence="9">
    <location>
        <begin position="806"/>
        <end position="823"/>
    </location>
</feature>
<feature type="region of interest" description="Disordered" evidence="9">
    <location>
        <begin position="806"/>
        <end position="825"/>
    </location>
</feature>
<dbReference type="CDD" id="cd04272">
    <property type="entry name" value="ZnMc_salivary_gland_MPs"/>
    <property type="match status" value="1"/>
</dbReference>
<evidence type="ECO:0000256" key="3">
    <source>
        <dbReference type="ARBA" id="ARBA00022801"/>
    </source>
</evidence>
<feature type="binding site" evidence="8">
    <location>
        <position position="463"/>
    </location>
    <ligand>
        <name>Zn(2+)</name>
        <dbReference type="ChEBI" id="CHEBI:29105"/>
        <note>catalytic</note>
    </ligand>
</feature>
<evidence type="ECO:0000313" key="13">
    <source>
        <dbReference type="Proteomes" id="UP001153620"/>
    </source>
</evidence>
<dbReference type="Pfam" id="PF13582">
    <property type="entry name" value="Reprolysin_3"/>
    <property type="match status" value="1"/>
</dbReference>
<feature type="region of interest" description="Disordered" evidence="9">
    <location>
        <begin position="640"/>
        <end position="693"/>
    </location>
</feature>
<keyword evidence="7" id="KW-0325">Glycoprotein</keyword>
<dbReference type="FunFam" id="3.40.390.10:FF:000034">
    <property type="entry name" value="Sol narae, isoform C"/>
    <property type="match status" value="1"/>
</dbReference>
<feature type="region of interest" description="Disordered" evidence="9">
    <location>
        <begin position="719"/>
        <end position="771"/>
    </location>
</feature>
<evidence type="ECO:0000259" key="11">
    <source>
        <dbReference type="PROSITE" id="PS50215"/>
    </source>
</evidence>
<dbReference type="InterPro" id="IPR001590">
    <property type="entry name" value="Peptidase_M12B"/>
</dbReference>
<keyword evidence="5" id="KW-0482">Metalloprotease</keyword>
<feature type="compositionally biased region" description="Low complexity" evidence="9">
    <location>
        <begin position="719"/>
        <end position="736"/>
    </location>
</feature>
<keyword evidence="10" id="KW-0732">Signal</keyword>
<keyword evidence="1" id="KW-0645">Protease</keyword>
<keyword evidence="3" id="KW-0378">Hydrolase</keyword>
<feature type="binding site" evidence="8">
    <location>
        <position position="469"/>
    </location>
    <ligand>
        <name>Zn(2+)</name>
        <dbReference type="ChEBI" id="CHEBI:29105"/>
        <note>catalytic</note>
    </ligand>
</feature>
<keyword evidence="6" id="KW-1015">Disulfide bond</keyword>
<dbReference type="OrthoDB" id="9936463at2759"/>
<reference evidence="12" key="2">
    <citation type="submission" date="2022-10" db="EMBL/GenBank/DDBJ databases">
        <authorList>
            <consortium name="ENA_rothamsted_submissions"/>
            <consortium name="culmorum"/>
            <person name="King R."/>
        </authorList>
    </citation>
    <scope>NUCLEOTIDE SEQUENCE</scope>
</reference>
<gene>
    <name evidence="12" type="ORF">CHIRRI_LOCUS5605</name>
</gene>
<proteinExistence type="predicted"/>
<evidence type="ECO:0000313" key="12">
    <source>
        <dbReference type="EMBL" id="CAG9802699.1"/>
    </source>
</evidence>
<dbReference type="InterPro" id="IPR024079">
    <property type="entry name" value="MetalloPept_cat_dom_sf"/>
</dbReference>
<dbReference type="Proteomes" id="UP001153620">
    <property type="component" value="Chromosome 2"/>
</dbReference>
<evidence type="ECO:0000256" key="8">
    <source>
        <dbReference type="PROSITE-ProRule" id="PRU00276"/>
    </source>
</evidence>
<dbReference type="Pfam" id="PF17771">
    <property type="entry name" value="ADAMTS_CR_2"/>
    <property type="match status" value="1"/>
</dbReference>
<dbReference type="InterPro" id="IPR034030">
    <property type="entry name" value="ZnMc_salivary_gland_MPs"/>
</dbReference>
<sequence length="905" mass="101678">MTKLAIYFVTWISACVTLAATLPDIHHKMTQSQLQEVFHVDHKDLVPNYEIVSLNHHLSHNHHSINRRSINSDNLLDKNNKVSSVVSESSGKSKVVSKNNHHVKKDLSKIPFDSNSISYEEKKSFHNYDLKKINEHNVSFSAFGENLNLTLKPTEGLFRDGPNSLKMWHVRSDANASQGVTYERIKDDSEDIGDVFQDPQNMAAILLRKHLQSGDLLMEGSVGHELIIRPVPLDVSKADDGSVHHVIYKRDSERQLDEQLSDFAYMEPDRLQKRYKRSSDAEAENVEKTRSKRDIPNVIYPEILVIVDYDGYRLHGGDNVQIKRYFVSFWNGVDLRYRLLKGPKIRISIAGIIISRGRDATPYLERNRVGRDAIDSAAALTDMGKYLFRERRLPVYDIAVAITKYDMCRRRKGGRCTKGTAGFAYVAGACVVNKRLEKVNSVAIIEDTGGFSGIIVAAHEIGHLLGAVHDGSPPPSYLGGPGAEKCRWEDGYIMSDLRHTERGFRWSACSVQSFHHFLNGDTASCLHNAPHEDEALGRQLPGTLLSLDAQCRRDRGTSACFKDERVCAQLFCFDASSGYCVAYRPAAEGSTCGDGQHCLDGKCVAENENIIPDYSQHTASYISPNSFNSQFQNDLRKALNENDESSASTSSIDTTKSYAPTTTSTTPSTTTSTTESTTKSTTTTTTTIQRSTTTALVTTKRYPLWKNSDDVPKTPKTYFSNSFYQNNNNKNQNNINGPTYDTKSPFNKIVTKRPSSDNDNDSDISSATKPATSPTINPFYYGFNRLPRYSTTSRYNTQQYNTKLSTTTITTQSPPSTIKPSTINNKNIRTPYQNHHYYFTSTKKPDLLAHSPTYATNYEVDNNYHENNNNDDIVETVKPKSSTYNPVFDIYFKQIARQRTAVPKI</sequence>
<name>A0A9N9WRT7_9DIPT</name>
<keyword evidence="13" id="KW-1185">Reference proteome</keyword>
<feature type="compositionally biased region" description="Low complexity" evidence="9">
    <location>
        <begin position="654"/>
        <end position="693"/>
    </location>
</feature>
<dbReference type="PROSITE" id="PS50215">
    <property type="entry name" value="ADAM_MEPRO"/>
    <property type="match status" value="1"/>
</dbReference>
<dbReference type="PANTHER" id="PTHR11905:SF249">
    <property type="entry name" value="SOL NARAE, ISOFORM C"/>
    <property type="match status" value="1"/>
</dbReference>
<dbReference type="PROSITE" id="PS51257">
    <property type="entry name" value="PROKAR_LIPOPROTEIN"/>
    <property type="match status" value="1"/>
</dbReference>
<accession>A0A9N9WRT7</accession>
<feature type="domain" description="Peptidase M12B" evidence="11">
    <location>
        <begin position="299"/>
        <end position="530"/>
    </location>
</feature>
<feature type="signal peptide" evidence="10">
    <location>
        <begin position="1"/>
        <end position="21"/>
    </location>
</feature>
<dbReference type="GO" id="GO:0006509">
    <property type="term" value="P:membrane protein ectodomain proteolysis"/>
    <property type="evidence" value="ECO:0007669"/>
    <property type="project" value="TreeGrafter"/>
</dbReference>
<reference evidence="12" key="1">
    <citation type="submission" date="2022-01" db="EMBL/GenBank/DDBJ databases">
        <authorList>
            <person name="King R."/>
        </authorList>
    </citation>
    <scope>NUCLEOTIDE SEQUENCE</scope>
</reference>
<comment type="caution">
    <text evidence="8">Lacks conserved residue(s) required for the propagation of feature annotation.</text>
</comment>